<dbReference type="AlphaFoldDB" id="A0A920BQQ1"/>
<sequence>MSRTSVIPTPILQRGHHRHPRNGACLMEFAATLPGGPWADNPVHVQPALTALARRVNDHTSDDGRPALLPWAAWLVGTAGEHDLDGALAVRATALRHADPALAALAWPATARATRRLIRLAVATVAGSLHPDEALRALLADAVNATRSTAGLEPVVVDSAGYREWPTTQPIRVELRIPDGSESAFYFCTALPGGWPRALAEAWSARADELRRRTA</sequence>
<evidence type="ECO:0000313" key="1">
    <source>
        <dbReference type="EMBL" id="GIM97619.1"/>
    </source>
</evidence>
<gene>
    <name evidence="1" type="ORF">Ato02nite_094120</name>
</gene>
<name>A0A920BQQ1_9ACTN</name>
<dbReference type="RefSeq" id="WP_213013253.1">
    <property type="nucleotide sequence ID" value="NZ_BOQN01000153.1"/>
</dbReference>
<keyword evidence="2" id="KW-1185">Reference proteome</keyword>
<proteinExistence type="predicted"/>
<reference evidence="1 2" key="1">
    <citation type="submission" date="2021-03" db="EMBL/GenBank/DDBJ databases">
        <title>Whole genome shotgun sequence of Actinoplanes toevensis NBRC 105298.</title>
        <authorList>
            <person name="Komaki H."/>
            <person name="Tamura T."/>
        </authorList>
    </citation>
    <scope>NUCLEOTIDE SEQUENCE [LARGE SCALE GENOMIC DNA]</scope>
    <source>
        <strain evidence="1 2">NBRC 105298</strain>
    </source>
</reference>
<dbReference type="EMBL" id="BOQN01000153">
    <property type="protein sequence ID" value="GIM97619.1"/>
    <property type="molecule type" value="Genomic_DNA"/>
</dbReference>
<evidence type="ECO:0000313" key="2">
    <source>
        <dbReference type="Proteomes" id="UP000677082"/>
    </source>
</evidence>
<organism evidence="1 2">
    <name type="scientific">Paractinoplanes toevensis</name>
    <dbReference type="NCBI Taxonomy" id="571911"/>
    <lineage>
        <taxon>Bacteria</taxon>
        <taxon>Bacillati</taxon>
        <taxon>Actinomycetota</taxon>
        <taxon>Actinomycetes</taxon>
        <taxon>Micromonosporales</taxon>
        <taxon>Micromonosporaceae</taxon>
        <taxon>Paractinoplanes</taxon>
    </lineage>
</organism>
<comment type="caution">
    <text evidence="1">The sequence shown here is derived from an EMBL/GenBank/DDBJ whole genome shotgun (WGS) entry which is preliminary data.</text>
</comment>
<accession>A0A920BQQ1</accession>
<dbReference type="Proteomes" id="UP000677082">
    <property type="component" value="Unassembled WGS sequence"/>
</dbReference>
<protein>
    <submittedName>
        <fullName evidence="1">Uncharacterized protein</fullName>
    </submittedName>
</protein>